<proteinExistence type="predicted"/>
<dbReference type="Proteomes" id="UP000663828">
    <property type="component" value="Unassembled WGS sequence"/>
</dbReference>
<evidence type="ECO:0000256" key="1">
    <source>
        <dbReference type="SAM" id="SignalP"/>
    </source>
</evidence>
<keyword evidence="1" id="KW-0732">Signal</keyword>
<dbReference type="EMBL" id="CAJNOR010003029">
    <property type="protein sequence ID" value="CAF1369502.1"/>
    <property type="molecule type" value="Genomic_DNA"/>
</dbReference>
<keyword evidence="4" id="KW-1185">Reference proteome</keyword>
<name>A0A815IQG6_ADIRI</name>
<feature type="chain" id="PRO_5035605905" evidence="1">
    <location>
        <begin position="20"/>
        <end position="338"/>
    </location>
</feature>
<reference evidence="2" key="1">
    <citation type="submission" date="2021-02" db="EMBL/GenBank/DDBJ databases">
        <authorList>
            <person name="Nowell W R."/>
        </authorList>
    </citation>
    <scope>NUCLEOTIDE SEQUENCE</scope>
</reference>
<dbReference type="Proteomes" id="UP000663852">
    <property type="component" value="Unassembled WGS sequence"/>
</dbReference>
<evidence type="ECO:0000313" key="4">
    <source>
        <dbReference type="Proteomes" id="UP000663828"/>
    </source>
</evidence>
<accession>A0A815IQG6</accession>
<organism evidence="2 4">
    <name type="scientific">Adineta ricciae</name>
    <name type="common">Rotifer</name>
    <dbReference type="NCBI Taxonomy" id="249248"/>
    <lineage>
        <taxon>Eukaryota</taxon>
        <taxon>Metazoa</taxon>
        <taxon>Spiralia</taxon>
        <taxon>Gnathifera</taxon>
        <taxon>Rotifera</taxon>
        <taxon>Eurotatoria</taxon>
        <taxon>Bdelloidea</taxon>
        <taxon>Adinetida</taxon>
        <taxon>Adinetidae</taxon>
        <taxon>Adineta</taxon>
    </lineage>
</organism>
<evidence type="ECO:0000313" key="3">
    <source>
        <dbReference type="EMBL" id="CAF1421855.1"/>
    </source>
</evidence>
<gene>
    <name evidence="3" type="ORF">EDS130_LOCUS37547</name>
    <name evidence="2" type="ORF">XAT740_LOCUS32459</name>
</gene>
<evidence type="ECO:0000313" key="2">
    <source>
        <dbReference type="EMBL" id="CAF1369502.1"/>
    </source>
</evidence>
<dbReference type="OrthoDB" id="10005002at2759"/>
<feature type="signal peptide" evidence="1">
    <location>
        <begin position="1"/>
        <end position="19"/>
    </location>
</feature>
<dbReference type="AlphaFoldDB" id="A0A815IQG6"/>
<dbReference type="EMBL" id="CAJNOJ010000372">
    <property type="protein sequence ID" value="CAF1421855.1"/>
    <property type="molecule type" value="Genomic_DNA"/>
</dbReference>
<sequence>MSILAKILFICFIFETVTSDPINRHMKIDGNFDDWRNVPSYSDPEDNLKGTVYDVSPWFPSFKFPDCHDADTRDTTTTPKHVYNPNVNIVEFKIAHDNTSIYVYYRVADGGVIGKTSVGPSEFNKNNPSEPSAGRFYVIAAVNIDHNDTTGYWLHGGAYHPTAPGFDGNFEIEFYNGSFNQNYYLDHGANNDTQANYLKQENKKNRFVMLPSIYPYYTQYVYWNHQPTSDETQRCFDGPYRLPRPYSNRYICYSRDMAPGPFNGSLTYARSEKGNEFEMRAPFEGFLFNQHTGGRTLQLGMTINVSLSLETSAEYSIPRDWSSDTTATIQYTLSDTVV</sequence>
<protein>
    <submittedName>
        <fullName evidence="2">Uncharacterized protein</fullName>
    </submittedName>
</protein>
<comment type="caution">
    <text evidence="2">The sequence shown here is derived from an EMBL/GenBank/DDBJ whole genome shotgun (WGS) entry which is preliminary data.</text>
</comment>